<keyword evidence="3" id="KW-0223">Dioxygenase</keyword>
<dbReference type="Pfam" id="PF02668">
    <property type="entry name" value="TauD"/>
    <property type="match status" value="1"/>
</dbReference>
<evidence type="ECO:0000256" key="2">
    <source>
        <dbReference type="ARBA" id="ARBA00022723"/>
    </source>
</evidence>
<comment type="similarity">
    <text evidence="1">Belongs to the TfdA dioxygenase family.</text>
</comment>
<gene>
    <name evidence="7" type="ORF">METZ01_LOCUS444110</name>
</gene>
<dbReference type="PANTHER" id="PTHR43779">
    <property type="entry name" value="DIOXYGENASE RV0097-RELATED"/>
    <property type="match status" value="1"/>
</dbReference>
<evidence type="ECO:0000256" key="3">
    <source>
        <dbReference type="ARBA" id="ARBA00022964"/>
    </source>
</evidence>
<feature type="domain" description="TauD/TfdA-like" evidence="6">
    <location>
        <begin position="5"/>
        <end position="238"/>
    </location>
</feature>
<protein>
    <recommendedName>
        <fullName evidence="6">TauD/TfdA-like domain-containing protein</fullName>
    </recommendedName>
</protein>
<keyword evidence="2" id="KW-0479">Metal-binding</keyword>
<keyword evidence="4" id="KW-0560">Oxidoreductase</keyword>
<organism evidence="7">
    <name type="scientific">marine metagenome</name>
    <dbReference type="NCBI Taxonomy" id="408172"/>
    <lineage>
        <taxon>unclassified sequences</taxon>
        <taxon>metagenomes</taxon>
        <taxon>ecological metagenomes</taxon>
    </lineage>
</organism>
<name>A0A382Z6X9_9ZZZZ</name>
<sequence>MELIPLHNLFAIEVRDIHLCRDLHDSELEKIREAFRRYSVLVFRDQKIDDSCQIRFSERLGPLETTKLGTDGAGTKLVRLTNMDSGGRILRQSSRALLNNKANQIWHSDSSFKRIPARASVLRAVVIPPERGETEYVSQRAVYQSLSLDLKQKIGRMWGIHDYSHSRIWIDSELVTEDEKRVLPPVRQPMVINHGPYGKSLYIGAHLSKIEGMGQEEGSGLIQQLMKLPEKKFIYRHR</sequence>
<dbReference type="GO" id="GO:0051213">
    <property type="term" value="F:dioxygenase activity"/>
    <property type="evidence" value="ECO:0007669"/>
    <property type="project" value="UniProtKB-KW"/>
</dbReference>
<evidence type="ECO:0000313" key="7">
    <source>
        <dbReference type="EMBL" id="SVD91256.1"/>
    </source>
</evidence>
<evidence type="ECO:0000256" key="4">
    <source>
        <dbReference type="ARBA" id="ARBA00023002"/>
    </source>
</evidence>
<dbReference type="GO" id="GO:0046872">
    <property type="term" value="F:metal ion binding"/>
    <property type="evidence" value="ECO:0007669"/>
    <property type="project" value="UniProtKB-KW"/>
</dbReference>
<dbReference type="InterPro" id="IPR042098">
    <property type="entry name" value="TauD-like_sf"/>
</dbReference>
<dbReference type="Gene3D" id="3.60.130.10">
    <property type="entry name" value="Clavaminate synthase-like"/>
    <property type="match status" value="1"/>
</dbReference>
<feature type="non-terminal residue" evidence="7">
    <location>
        <position position="238"/>
    </location>
</feature>
<evidence type="ECO:0000256" key="5">
    <source>
        <dbReference type="ARBA" id="ARBA00023004"/>
    </source>
</evidence>
<dbReference type="AlphaFoldDB" id="A0A382Z6X9"/>
<evidence type="ECO:0000259" key="6">
    <source>
        <dbReference type="Pfam" id="PF02668"/>
    </source>
</evidence>
<dbReference type="InterPro" id="IPR003819">
    <property type="entry name" value="TauD/TfdA-like"/>
</dbReference>
<dbReference type="SUPFAM" id="SSF51197">
    <property type="entry name" value="Clavaminate synthase-like"/>
    <property type="match status" value="1"/>
</dbReference>
<proteinExistence type="inferred from homology"/>
<evidence type="ECO:0000256" key="1">
    <source>
        <dbReference type="ARBA" id="ARBA00005896"/>
    </source>
</evidence>
<reference evidence="7" key="1">
    <citation type="submission" date="2018-05" db="EMBL/GenBank/DDBJ databases">
        <authorList>
            <person name="Lanie J.A."/>
            <person name="Ng W.-L."/>
            <person name="Kazmierczak K.M."/>
            <person name="Andrzejewski T.M."/>
            <person name="Davidsen T.M."/>
            <person name="Wayne K.J."/>
            <person name="Tettelin H."/>
            <person name="Glass J.I."/>
            <person name="Rusch D."/>
            <person name="Podicherti R."/>
            <person name="Tsui H.-C.T."/>
            <person name="Winkler M.E."/>
        </authorList>
    </citation>
    <scope>NUCLEOTIDE SEQUENCE</scope>
</reference>
<keyword evidence="5" id="KW-0408">Iron</keyword>
<dbReference type="InterPro" id="IPR051178">
    <property type="entry name" value="TfdA_dioxygenase"/>
</dbReference>
<dbReference type="PANTHER" id="PTHR43779:SF3">
    <property type="entry name" value="(3R)-3-[(CARBOXYMETHYL)AMINO]FATTY ACID OXYGENASE_DECARBOXYLASE"/>
    <property type="match status" value="1"/>
</dbReference>
<dbReference type="EMBL" id="UINC01181525">
    <property type="protein sequence ID" value="SVD91256.1"/>
    <property type="molecule type" value="Genomic_DNA"/>
</dbReference>
<accession>A0A382Z6X9</accession>